<dbReference type="InterPro" id="IPR016035">
    <property type="entry name" value="Acyl_Trfase/lysoPLipase"/>
</dbReference>
<comment type="caution">
    <text evidence="4">The sequence shown here is derived from an EMBL/GenBank/DDBJ whole genome shotgun (WGS) entry which is preliminary data.</text>
</comment>
<protein>
    <recommendedName>
        <fullName evidence="3">PNPLA domain-containing protein</fullName>
    </recommendedName>
</protein>
<dbReference type="InterPro" id="IPR002641">
    <property type="entry name" value="PNPLA_dom"/>
</dbReference>
<evidence type="ECO:0000256" key="2">
    <source>
        <dbReference type="SAM" id="Phobius"/>
    </source>
</evidence>
<name>A0A917DKS2_9BACT</name>
<evidence type="ECO:0000259" key="3">
    <source>
        <dbReference type="Pfam" id="PF01734"/>
    </source>
</evidence>
<feature type="transmembrane region" description="Helical" evidence="2">
    <location>
        <begin position="324"/>
        <end position="345"/>
    </location>
</feature>
<dbReference type="AlphaFoldDB" id="A0A917DKS2"/>
<gene>
    <name evidence="4" type="ORF">GCM10011514_06050</name>
</gene>
<keyword evidence="2" id="KW-0812">Transmembrane</keyword>
<evidence type="ECO:0000313" key="4">
    <source>
        <dbReference type="EMBL" id="GGD44817.1"/>
    </source>
</evidence>
<dbReference type="RefSeq" id="WP_188764530.1">
    <property type="nucleotide sequence ID" value="NZ_BMKK01000001.1"/>
</dbReference>
<organism evidence="4 5">
    <name type="scientific">Emticicia aquatilis</name>
    <dbReference type="NCBI Taxonomy" id="1537369"/>
    <lineage>
        <taxon>Bacteria</taxon>
        <taxon>Pseudomonadati</taxon>
        <taxon>Bacteroidota</taxon>
        <taxon>Cytophagia</taxon>
        <taxon>Cytophagales</taxon>
        <taxon>Leadbetterellaceae</taxon>
        <taxon>Emticicia</taxon>
    </lineage>
</organism>
<dbReference type="SUPFAM" id="SSF52151">
    <property type="entry name" value="FabD/lysophospholipase-like"/>
    <property type="match status" value="1"/>
</dbReference>
<feature type="domain" description="PNPLA" evidence="3">
    <location>
        <begin position="22"/>
        <end position="264"/>
    </location>
</feature>
<dbReference type="Pfam" id="PF01734">
    <property type="entry name" value="Patatin"/>
    <property type="match status" value="1"/>
</dbReference>
<proteinExistence type="predicted"/>
<keyword evidence="2" id="KW-1133">Transmembrane helix</keyword>
<dbReference type="GO" id="GO:0006629">
    <property type="term" value="P:lipid metabolic process"/>
    <property type="evidence" value="ECO:0007669"/>
    <property type="project" value="UniProtKB-KW"/>
</dbReference>
<feature type="transmembrane region" description="Helical" evidence="2">
    <location>
        <begin position="351"/>
        <end position="372"/>
    </location>
</feature>
<keyword evidence="5" id="KW-1185">Reference proteome</keyword>
<dbReference type="Proteomes" id="UP000609064">
    <property type="component" value="Unassembled WGS sequence"/>
</dbReference>
<feature type="transmembrane region" description="Helical" evidence="2">
    <location>
        <begin position="20"/>
        <end position="42"/>
    </location>
</feature>
<accession>A0A917DKS2</accession>
<reference evidence="4" key="1">
    <citation type="journal article" date="2014" name="Int. J. Syst. Evol. Microbiol.">
        <title>Complete genome sequence of Corynebacterium casei LMG S-19264T (=DSM 44701T), isolated from a smear-ripened cheese.</title>
        <authorList>
            <consortium name="US DOE Joint Genome Institute (JGI-PGF)"/>
            <person name="Walter F."/>
            <person name="Albersmeier A."/>
            <person name="Kalinowski J."/>
            <person name="Ruckert C."/>
        </authorList>
    </citation>
    <scope>NUCLEOTIDE SEQUENCE</scope>
    <source>
        <strain evidence="4">CGMCC 1.15958</strain>
    </source>
</reference>
<keyword evidence="2" id="KW-0472">Membrane</keyword>
<dbReference type="EMBL" id="BMKK01000001">
    <property type="protein sequence ID" value="GGD44817.1"/>
    <property type="molecule type" value="Genomic_DNA"/>
</dbReference>
<feature type="transmembrane region" description="Helical" evidence="2">
    <location>
        <begin position="58"/>
        <end position="76"/>
    </location>
</feature>
<sequence>MPLKPDKNLQSYPQTPFDEIALAFSGGGFRAAAFALGTMMYLNHLEFKGKSLLQRTKFMASASGGTIAVAMYLLSLHRKEDFEQFRKNLLAFMDGEKLLGDAVKILSDDKKWQQGTKEQNFINAFAKVYDEKLLQLKWENVWDLSKNTHIKEVCINTTDFQSGHSFRFQTAEKNTKNIIGNKYVNIANTDEIRQLRVGDLLAASSCFPIGFEPMVFPDDFALNEENKKKLTESIIFKTANGSNVAGTAFGLMDGGITDNQGIESMMLAYDRRNNERVKKKGLKPFDLMIVADVSNRIIAPYSTKVSKIDSEMSINDYHKKGKRLLPIGVGLLVLSLISYCSSYIIDIPNETWVGITKAFGYLTFLPAIALIIGGRYYKRKITELIAKIKVETSETQHLNWDILSKYGRFLTTIKISVLSKLLYSRVSSTATMASEVFLKKIRRAIFEKFYECKDYDFRRVSNLIYTLSKGYQGSVEKEEESKAMDDVKLLSPSQQMMDVAENARTTGTTLWFSEKDIRENRMKDIIATAQFTLCNALISYFKELEKETKYKELTEKDELQQLKKQILTDWEAFKDNPYYLYQA</sequence>
<evidence type="ECO:0000256" key="1">
    <source>
        <dbReference type="ARBA" id="ARBA00023098"/>
    </source>
</evidence>
<keyword evidence="1" id="KW-0443">Lipid metabolism</keyword>
<evidence type="ECO:0000313" key="5">
    <source>
        <dbReference type="Proteomes" id="UP000609064"/>
    </source>
</evidence>
<reference evidence="4" key="2">
    <citation type="submission" date="2020-09" db="EMBL/GenBank/DDBJ databases">
        <authorList>
            <person name="Sun Q."/>
            <person name="Zhou Y."/>
        </authorList>
    </citation>
    <scope>NUCLEOTIDE SEQUENCE</scope>
    <source>
        <strain evidence="4">CGMCC 1.15958</strain>
    </source>
</reference>
<dbReference type="Gene3D" id="3.40.1090.10">
    <property type="entry name" value="Cytosolic phospholipase A2 catalytic domain"/>
    <property type="match status" value="1"/>
</dbReference>